<sequence length="131" mass="15574">MYNNKGNFNFNDIKLLIFDQVKAFKIDNLKETLNEFLEKYNFYRDYEFDKYFKNKSNSIVNFITNDEKIYIKYKNIFENYSPLCIASGNNNGNIIKDPNTNKSLKVIIGNSDQLTNDRNEKQYDSKGFKNK</sequence>
<accession>A0A1Y1XFL9</accession>
<protein>
    <submittedName>
        <fullName evidence="1">Uncharacterized protein</fullName>
    </submittedName>
</protein>
<keyword evidence="2" id="KW-1185">Reference proteome</keyword>
<reference evidence="1 2" key="1">
    <citation type="submission" date="2016-08" db="EMBL/GenBank/DDBJ databases">
        <title>A Parts List for Fungal Cellulosomes Revealed by Comparative Genomics.</title>
        <authorList>
            <consortium name="DOE Joint Genome Institute"/>
            <person name="Haitjema C.H."/>
            <person name="Gilmore S.P."/>
            <person name="Henske J.K."/>
            <person name="Solomon K.V."/>
            <person name="De Groot R."/>
            <person name="Kuo A."/>
            <person name="Mondo S.J."/>
            <person name="Salamov A.A."/>
            <person name="Labutti K."/>
            <person name="Zhao Z."/>
            <person name="Chiniquy J."/>
            <person name="Barry K."/>
            <person name="Brewer H.M."/>
            <person name="Purvine S.O."/>
            <person name="Wright A.T."/>
            <person name="Boxma B."/>
            <person name="Van Alen T."/>
            <person name="Hackstein J.H."/>
            <person name="Baker S.E."/>
            <person name="Grigoriev I.V."/>
            <person name="O'Malley M.A."/>
        </authorList>
    </citation>
    <scope>NUCLEOTIDE SEQUENCE [LARGE SCALE GENOMIC DNA]</scope>
    <source>
        <strain evidence="1 2">S4</strain>
    </source>
</reference>
<reference evidence="1 2" key="2">
    <citation type="submission" date="2016-08" db="EMBL/GenBank/DDBJ databases">
        <title>Pervasive Adenine N6-methylation of Active Genes in Fungi.</title>
        <authorList>
            <consortium name="DOE Joint Genome Institute"/>
            <person name="Mondo S.J."/>
            <person name="Dannebaum R.O."/>
            <person name="Kuo R.C."/>
            <person name="Labutti K."/>
            <person name="Haridas S."/>
            <person name="Kuo A."/>
            <person name="Salamov A."/>
            <person name="Ahrendt S.R."/>
            <person name="Lipzen A."/>
            <person name="Sullivan W."/>
            <person name="Andreopoulos W.B."/>
            <person name="Clum A."/>
            <person name="Lindquist E."/>
            <person name="Daum C."/>
            <person name="Ramamoorthy G.K."/>
            <person name="Gryganskyi A."/>
            <person name="Culley D."/>
            <person name="Magnuson J.K."/>
            <person name="James T.Y."/>
            <person name="O'Malley M.A."/>
            <person name="Stajich J.E."/>
            <person name="Spatafora J.W."/>
            <person name="Visel A."/>
            <person name="Grigoriev I.V."/>
        </authorList>
    </citation>
    <scope>NUCLEOTIDE SEQUENCE [LARGE SCALE GENOMIC DNA]</scope>
    <source>
        <strain evidence="1 2">S4</strain>
    </source>
</reference>
<dbReference type="EMBL" id="MCFG01000050">
    <property type="protein sequence ID" value="ORX84549.1"/>
    <property type="molecule type" value="Genomic_DNA"/>
</dbReference>
<dbReference type="AlphaFoldDB" id="A0A1Y1XFL9"/>
<evidence type="ECO:0000313" key="2">
    <source>
        <dbReference type="Proteomes" id="UP000193944"/>
    </source>
</evidence>
<organism evidence="1 2">
    <name type="scientific">Anaeromyces robustus</name>
    <dbReference type="NCBI Taxonomy" id="1754192"/>
    <lineage>
        <taxon>Eukaryota</taxon>
        <taxon>Fungi</taxon>
        <taxon>Fungi incertae sedis</taxon>
        <taxon>Chytridiomycota</taxon>
        <taxon>Chytridiomycota incertae sedis</taxon>
        <taxon>Neocallimastigomycetes</taxon>
        <taxon>Neocallimastigales</taxon>
        <taxon>Neocallimastigaceae</taxon>
        <taxon>Anaeromyces</taxon>
    </lineage>
</organism>
<gene>
    <name evidence="1" type="ORF">BCR32DRAFT_291268</name>
</gene>
<evidence type="ECO:0000313" key="1">
    <source>
        <dbReference type="EMBL" id="ORX84549.1"/>
    </source>
</evidence>
<name>A0A1Y1XFL9_9FUNG</name>
<dbReference type="Proteomes" id="UP000193944">
    <property type="component" value="Unassembled WGS sequence"/>
</dbReference>
<comment type="caution">
    <text evidence="1">The sequence shown here is derived from an EMBL/GenBank/DDBJ whole genome shotgun (WGS) entry which is preliminary data.</text>
</comment>
<proteinExistence type="predicted"/>